<dbReference type="PIRSF" id="PIRSF001619">
    <property type="entry name" value="Biotin_synth"/>
    <property type="match status" value="1"/>
</dbReference>
<dbReference type="SMART" id="SM00876">
    <property type="entry name" value="BATS"/>
    <property type="match status" value="1"/>
</dbReference>
<dbReference type="InterPro" id="IPR024177">
    <property type="entry name" value="Biotin_synthase"/>
</dbReference>
<evidence type="ECO:0000256" key="11">
    <source>
        <dbReference type="ARBA" id="ARBA00023004"/>
    </source>
</evidence>
<dbReference type="InterPro" id="IPR013785">
    <property type="entry name" value="Aldolase_TIM"/>
</dbReference>
<dbReference type="UniPathway" id="UPA00078">
    <property type="reaction ID" value="UER00162"/>
</dbReference>
<organism evidence="19 20">
    <name type="scientific">Anaeroglobus geminatus F0357</name>
    <dbReference type="NCBI Taxonomy" id="861450"/>
    <lineage>
        <taxon>Bacteria</taxon>
        <taxon>Bacillati</taxon>
        <taxon>Bacillota</taxon>
        <taxon>Negativicutes</taxon>
        <taxon>Veillonellales</taxon>
        <taxon>Veillonellaceae</taxon>
        <taxon>Anaeroglobus</taxon>
    </lineage>
</organism>
<dbReference type="SFLD" id="SFLDG01278">
    <property type="entry name" value="biotin_synthase_like"/>
    <property type="match status" value="1"/>
</dbReference>
<dbReference type="Pfam" id="PF06968">
    <property type="entry name" value="BATS"/>
    <property type="match status" value="1"/>
</dbReference>
<accession>G9YJX7</accession>
<feature type="binding site" evidence="16 17">
    <location>
        <position position="204"/>
    </location>
    <ligand>
        <name>[2Fe-2S] cluster</name>
        <dbReference type="ChEBI" id="CHEBI:190135"/>
    </ligand>
</feature>
<dbReference type="Pfam" id="PF04055">
    <property type="entry name" value="Radical_SAM"/>
    <property type="match status" value="1"/>
</dbReference>
<comment type="cofactor">
    <cofactor evidence="16">
        <name>[2Fe-2S] cluster</name>
        <dbReference type="ChEBI" id="CHEBI:190135"/>
    </cofactor>
    <text evidence="16">Binds 1 [2Fe-2S] cluster. The cluster is coordinated with 3 cysteines and 1 arginine.</text>
</comment>
<dbReference type="RefSeq" id="WP_006790947.1">
    <property type="nucleotide sequence ID" value="NZ_JH417615.1"/>
</dbReference>
<dbReference type="PATRIC" id="fig|861450.3.peg.1831"/>
<evidence type="ECO:0000256" key="12">
    <source>
        <dbReference type="ARBA" id="ARBA00023014"/>
    </source>
</evidence>
<keyword evidence="6 16" id="KW-0808">Transferase</keyword>
<keyword evidence="12 16" id="KW-0411">Iron-sulfur</keyword>
<dbReference type="HOGENOM" id="CLU_033172_2_1_9"/>
<evidence type="ECO:0000256" key="4">
    <source>
        <dbReference type="ARBA" id="ARBA00012236"/>
    </source>
</evidence>
<gene>
    <name evidence="16" type="primary">bioB</name>
    <name evidence="19" type="ORF">HMPREF0080_01983</name>
</gene>
<feature type="binding site" evidence="16 17">
    <location>
        <position position="111"/>
    </location>
    <ligand>
        <name>[2Fe-2S] cluster</name>
        <dbReference type="ChEBI" id="CHEBI:190135"/>
    </ligand>
</feature>
<keyword evidence="20" id="KW-1185">Reference proteome</keyword>
<keyword evidence="10 16" id="KW-0093">Biotin biosynthesis</keyword>
<dbReference type="EC" id="2.8.1.6" evidence="4 16"/>
<comment type="catalytic activity">
    <reaction evidence="13 16">
        <text>(4R,5S)-dethiobiotin + (sulfur carrier)-SH + 2 reduced [2Fe-2S]-[ferredoxin] + 2 S-adenosyl-L-methionine = (sulfur carrier)-H + biotin + 2 5'-deoxyadenosine + 2 L-methionine + 2 oxidized [2Fe-2S]-[ferredoxin]</text>
        <dbReference type="Rhea" id="RHEA:22060"/>
        <dbReference type="Rhea" id="RHEA-COMP:10000"/>
        <dbReference type="Rhea" id="RHEA-COMP:10001"/>
        <dbReference type="Rhea" id="RHEA-COMP:14737"/>
        <dbReference type="Rhea" id="RHEA-COMP:14739"/>
        <dbReference type="ChEBI" id="CHEBI:17319"/>
        <dbReference type="ChEBI" id="CHEBI:29917"/>
        <dbReference type="ChEBI" id="CHEBI:33737"/>
        <dbReference type="ChEBI" id="CHEBI:33738"/>
        <dbReference type="ChEBI" id="CHEBI:57586"/>
        <dbReference type="ChEBI" id="CHEBI:57844"/>
        <dbReference type="ChEBI" id="CHEBI:59789"/>
        <dbReference type="ChEBI" id="CHEBI:64428"/>
        <dbReference type="ChEBI" id="CHEBI:149473"/>
        <dbReference type="EC" id="2.8.1.6"/>
    </reaction>
</comment>
<comment type="subunit">
    <text evidence="3 16">Homodimer.</text>
</comment>
<evidence type="ECO:0000256" key="2">
    <source>
        <dbReference type="ARBA" id="ARBA00010765"/>
    </source>
</evidence>
<feature type="binding site" evidence="16 17">
    <location>
        <position position="67"/>
    </location>
    <ligand>
        <name>[4Fe-4S] cluster</name>
        <dbReference type="ChEBI" id="CHEBI:49883"/>
        <note>4Fe-4S-S-AdoMet</note>
    </ligand>
</feature>
<dbReference type="Proteomes" id="UP000005481">
    <property type="component" value="Unassembled WGS sequence"/>
</dbReference>
<evidence type="ECO:0000259" key="18">
    <source>
        <dbReference type="PROSITE" id="PS51918"/>
    </source>
</evidence>
<comment type="function">
    <text evidence="14 16">Catalyzes the conversion of dethiobiotin (DTB) to biotin by the insertion of a sulfur atom into dethiobiotin via a radical-based mechanism.</text>
</comment>
<evidence type="ECO:0000256" key="8">
    <source>
        <dbReference type="ARBA" id="ARBA00022714"/>
    </source>
</evidence>
<proteinExistence type="inferred from homology"/>
<keyword evidence="8 16" id="KW-0001">2Fe-2S</keyword>
<evidence type="ECO:0000256" key="15">
    <source>
        <dbReference type="ARBA" id="ARBA00070199"/>
    </source>
</evidence>
<keyword evidence="9 16" id="KW-0479">Metal-binding</keyword>
<dbReference type="InterPro" id="IPR058240">
    <property type="entry name" value="rSAM_sf"/>
</dbReference>
<dbReference type="EMBL" id="AGCJ01000090">
    <property type="protein sequence ID" value="EHM37942.1"/>
    <property type="molecule type" value="Genomic_DNA"/>
</dbReference>
<dbReference type="SFLD" id="SFLDS00029">
    <property type="entry name" value="Radical_SAM"/>
    <property type="match status" value="1"/>
</dbReference>
<evidence type="ECO:0000313" key="20">
    <source>
        <dbReference type="Proteomes" id="UP000005481"/>
    </source>
</evidence>
<dbReference type="SUPFAM" id="SSF102114">
    <property type="entry name" value="Radical SAM enzymes"/>
    <property type="match status" value="1"/>
</dbReference>
<evidence type="ECO:0000256" key="17">
    <source>
        <dbReference type="PIRSR" id="PIRSR001619-1"/>
    </source>
</evidence>
<dbReference type="GO" id="GO:0051539">
    <property type="term" value="F:4 iron, 4 sulfur cluster binding"/>
    <property type="evidence" value="ECO:0007669"/>
    <property type="project" value="UniProtKB-KW"/>
</dbReference>
<comment type="caution">
    <text evidence="19">The sequence shown here is derived from an EMBL/GenBank/DDBJ whole genome shotgun (WGS) entry which is preliminary data.</text>
</comment>
<comment type="pathway">
    <text evidence="1 16">Cofactor biosynthesis; biotin biosynthesis; biotin from 7,8-diaminononanoate: step 2/2.</text>
</comment>
<dbReference type="PANTHER" id="PTHR22976">
    <property type="entry name" value="BIOTIN SYNTHASE"/>
    <property type="match status" value="1"/>
</dbReference>
<keyword evidence="7 16" id="KW-0949">S-adenosyl-L-methionine</keyword>
<keyword evidence="11 16" id="KW-0408">Iron</keyword>
<dbReference type="SMART" id="SM00729">
    <property type="entry name" value="Elp3"/>
    <property type="match status" value="1"/>
</dbReference>
<reference evidence="19 20" key="1">
    <citation type="submission" date="2011-08" db="EMBL/GenBank/DDBJ databases">
        <authorList>
            <person name="Weinstock G."/>
            <person name="Sodergren E."/>
            <person name="Clifton S."/>
            <person name="Fulton L."/>
            <person name="Fulton B."/>
            <person name="Courtney L."/>
            <person name="Fronick C."/>
            <person name="Harrison M."/>
            <person name="Strong C."/>
            <person name="Farmer C."/>
            <person name="Delahaunty K."/>
            <person name="Markovic C."/>
            <person name="Hall O."/>
            <person name="Minx P."/>
            <person name="Tomlinson C."/>
            <person name="Mitreva M."/>
            <person name="Hou S."/>
            <person name="Chen J."/>
            <person name="Wollam A."/>
            <person name="Pepin K.H."/>
            <person name="Johnson M."/>
            <person name="Bhonagiri V."/>
            <person name="Zhang X."/>
            <person name="Suruliraj S."/>
            <person name="Warren W."/>
            <person name="Chinwalla A."/>
            <person name="Mardis E.R."/>
            <person name="Wilson R.K."/>
        </authorList>
    </citation>
    <scope>NUCLEOTIDE SEQUENCE [LARGE SCALE GENOMIC DNA]</scope>
    <source>
        <strain evidence="19 20">F0357</strain>
    </source>
</reference>
<dbReference type="GO" id="GO:0005506">
    <property type="term" value="F:iron ion binding"/>
    <property type="evidence" value="ECO:0007669"/>
    <property type="project" value="UniProtKB-UniRule"/>
</dbReference>
<protein>
    <recommendedName>
        <fullName evidence="15 16">Biotin synthase</fullName>
        <ecNumber evidence="4 16">2.8.1.6</ecNumber>
    </recommendedName>
</protein>
<dbReference type="NCBIfam" id="TIGR00433">
    <property type="entry name" value="bioB"/>
    <property type="match status" value="1"/>
</dbReference>
<dbReference type="GO" id="GO:0004076">
    <property type="term" value="F:biotin synthase activity"/>
    <property type="evidence" value="ECO:0007669"/>
    <property type="project" value="UniProtKB-UniRule"/>
</dbReference>
<dbReference type="HAMAP" id="MF_01694">
    <property type="entry name" value="BioB"/>
    <property type="match status" value="1"/>
</dbReference>
<evidence type="ECO:0000256" key="14">
    <source>
        <dbReference type="ARBA" id="ARBA00057568"/>
    </source>
</evidence>
<evidence type="ECO:0000256" key="3">
    <source>
        <dbReference type="ARBA" id="ARBA00011738"/>
    </source>
</evidence>
<comment type="similarity">
    <text evidence="2 16">Belongs to the radical SAM superfamily. Biotin synthase family.</text>
</comment>
<dbReference type="FunFam" id="3.20.20.70:FF:000026">
    <property type="entry name" value="Biotin synthase"/>
    <property type="match status" value="1"/>
</dbReference>
<feature type="binding site" evidence="16 17">
    <location>
        <position position="74"/>
    </location>
    <ligand>
        <name>[4Fe-4S] cluster</name>
        <dbReference type="ChEBI" id="CHEBI:49883"/>
        <note>4Fe-4S-S-AdoMet</note>
    </ligand>
</feature>
<evidence type="ECO:0000256" key="1">
    <source>
        <dbReference type="ARBA" id="ARBA00004942"/>
    </source>
</evidence>
<evidence type="ECO:0000256" key="16">
    <source>
        <dbReference type="HAMAP-Rule" id="MF_01694"/>
    </source>
</evidence>
<name>G9YJX7_9FIRM</name>
<sequence>MDISQLTAYTNRVINGGEITRDEAEELLTFNDEDTPLLLAMADKIRRFFRGNDVDCCAIVGGRSGRCPEDCRFCAQSCHYNTGIKAYPLIDTDKMIEAAKKAKAAGATRFSIVTGGRAVEEGTDFNTILQAVPVIRNTIGIEVCCSLGFISENQLLALKKAGITRYHSNIETAPSYFKNICSTHTFADKEAMVKTVQKAGLRPCCGGIFGLGESLEQRLEMAFVLKNMGIDSIPINILNPVKGTPLEKAVPPSPWEILRIFAVFRFILPHAQIRTAGGREVNLRSMQAYALTAGADGLMIGGYLTTAGNKTHVDTQMLTDLGRKPAMPRFPRP</sequence>
<feature type="domain" description="Radical SAM core" evidence="18">
    <location>
        <begin position="49"/>
        <end position="279"/>
    </location>
</feature>
<comment type="cofactor">
    <cofactor evidence="17">
        <name>[2Fe-2S] cluster</name>
        <dbReference type="ChEBI" id="CHEBI:190135"/>
    </cofactor>
    <text evidence="17">Binds 1 [2Fe-2S] cluster. The cluster is coordinated with 3 cysteines and 1 arginine.</text>
</comment>
<feature type="binding site" evidence="16 17">
    <location>
        <position position="71"/>
    </location>
    <ligand>
        <name>[4Fe-4S] cluster</name>
        <dbReference type="ChEBI" id="CHEBI:49883"/>
        <note>4Fe-4S-S-AdoMet</note>
    </ligand>
</feature>
<dbReference type="eggNOG" id="COG0502">
    <property type="taxonomic scope" value="Bacteria"/>
</dbReference>
<evidence type="ECO:0000256" key="6">
    <source>
        <dbReference type="ARBA" id="ARBA00022679"/>
    </source>
</evidence>
<comment type="cofactor">
    <cofactor evidence="16 17">
        <name>[4Fe-4S] cluster</name>
        <dbReference type="ChEBI" id="CHEBI:49883"/>
    </cofactor>
    <text evidence="16 17">Binds 1 [4Fe-4S] cluster. The cluster is coordinated with 3 cysteines and an exchangeable S-adenosyl-L-methionine.</text>
</comment>
<dbReference type="InterPro" id="IPR007197">
    <property type="entry name" value="rSAM"/>
</dbReference>
<dbReference type="OrthoDB" id="9786826at2"/>
<feature type="binding site" evidence="16 17">
    <location>
        <position position="144"/>
    </location>
    <ligand>
        <name>[2Fe-2S] cluster</name>
        <dbReference type="ChEBI" id="CHEBI:190135"/>
    </ligand>
</feature>
<evidence type="ECO:0000256" key="7">
    <source>
        <dbReference type="ARBA" id="ARBA00022691"/>
    </source>
</evidence>
<dbReference type="STRING" id="861450.HMPREF0080_01983"/>
<evidence type="ECO:0000313" key="19">
    <source>
        <dbReference type="EMBL" id="EHM37942.1"/>
    </source>
</evidence>
<dbReference type="CDD" id="cd01335">
    <property type="entry name" value="Radical_SAM"/>
    <property type="match status" value="1"/>
</dbReference>
<dbReference type="GO" id="GO:0051537">
    <property type="term" value="F:2 iron, 2 sulfur cluster binding"/>
    <property type="evidence" value="ECO:0007669"/>
    <property type="project" value="UniProtKB-KW"/>
</dbReference>
<feature type="binding site" evidence="16 17">
    <location>
        <position position="274"/>
    </location>
    <ligand>
        <name>[2Fe-2S] cluster</name>
        <dbReference type="ChEBI" id="CHEBI:190135"/>
    </ligand>
</feature>
<keyword evidence="5 16" id="KW-0004">4Fe-4S</keyword>
<dbReference type="PROSITE" id="PS51918">
    <property type="entry name" value="RADICAL_SAM"/>
    <property type="match status" value="1"/>
</dbReference>
<dbReference type="InterPro" id="IPR006638">
    <property type="entry name" value="Elp3/MiaA/NifB-like_rSAM"/>
</dbReference>
<evidence type="ECO:0000256" key="5">
    <source>
        <dbReference type="ARBA" id="ARBA00022485"/>
    </source>
</evidence>
<dbReference type="Gene3D" id="3.20.20.70">
    <property type="entry name" value="Aldolase class I"/>
    <property type="match status" value="1"/>
</dbReference>
<evidence type="ECO:0000256" key="13">
    <source>
        <dbReference type="ARBA" id="ARBA00051157"/>
    </source>
</evidence>
<dbReference type="InterPro" id="IPR010722">
    <property type="entry name" value="BATS_dom"/>
</dbReference>
<evidence type="ECO:0000256" key="9">
    <source>
        <dbReference type="ARBA" id="ARBA00022723"/>
    </source>
</evidence>
<dbReference type="PANTHER" id="PTHR22976:SF2">
    <property type="entry name" value="BIOTIN SYNTHASE, MITOCHONDRIAL"/>
    <property type="match status" value="1"/>
</dbReference>
<dbReference type="SFLD" id="SFLDG01060">
    <property type="entry name" value="BATS_domain_containing"/>
    <property type="match status" value="1"/>
</dbReference>
<dbReference type="InterPro" id="IPR002684">
    <property type="entry name" value="Biotin_synth/BioAB"/>
</dbReference>
<dbReference type="GO" id="GO:0009102">
    <property type="term" value="P:biotin biosynthetic process"/>
    <property type="evidence" value="ECO:0007669"/>
    <property type="project" value="UniProtKB-UniRule"/>
</dbReference>
<evidence type="ECO:0000256" key="10">
    <source>
        <dbReference type="ARBA" id="ARBA00022756"/>
    </source>
</evidence>
<dbReference type="AlphaFoldDB" id="G9YJX7"/>